<name>A0ABS3JQ75_9BACT</name>
<accession>A0ABS3JQ75</accession>
<dbReference type="Proteomes" id="UP000664628">
    <property type="component" value="Unassembled WGS sequence"/>
</dbReference>
<keyword evidence="2" id="KW-1185">Reference proteome</keyword>
<proteinExistence type="predicted"/>
<reference evidence="1 2" key="1">
    <citation type="submission" date="2021-03" db="EMBL/GenBank/DDBJ databases">
        <title>Fibrella sp. HMF5405 genome sequencing and assembly.</title>
        <authorList>
            <person name="Kang H."/>
            <person name="Kim H."/>
            <person name="Bae S."/>
            <person name="Joh K."/>
        </authorList>
    </citation>
    <scope>NUCLEOTIDE SEQUENCE [LARGE SCALE GENOMIC DNA]</scope>
    <source>
        <strain evidence="1 2">HMF5405</strain>
    </source>
</reference>
<dbReference type="EMBL" id="JAFMYW010000010">
    <property type="protein sequence ID" value="MBO0952143.1"/>
    <property type="molecule type" value="Genomic_DNA"/>
</dbReference>
<evidence type="ECO:0000313" key="1">
    <source>
        <dbReference type="EMBL" id="MBO0952143.1"/>
    </source>
</evidence>
<sequence length="94" mass="10536">MTAITTNDLSLMKTADLNDFRAAIEPRKFVRIEYLTDLNEFIKTDAMVLGVGHENDFDTLDLADGQHIPLDRVISIAGRLSPHYPGYANYSCDC</sequence>
<comment type="caution">
    <text evidence="1">The sequence shown here is derived from an EMBL/GenBank/DDBJ whole genome shotgun (WGS) entry which is preliminary data.</text>
</comment>
<evidence type="ECO:0000313" key="2">
    <source>
        <dbReference type="Proteomes" id="UP000664628"/>
    </source>
</evidence>
<protein>
    <submittedName>
        <fullName evidence="1">Uncharacterized protein</fullName>
    </submittedName>
</protein>
<gene>
    <name evidence="1" type="ORF">J2I46_26415</name>
</gene>
<organism evidence="1 2">
    <name type="scientific">Fibrella forsythiae</name>
    <dbReference type="NCBI Taxonomy" id="2817061"/>
    <lineage>
        <taxon>Bacteria</taxon>
        <taxon>Pseudomonadati</taxon>
        <taxon>Bacteroidota</taxon>
        <taxon>Cytophagia</taxon>
        <taxon>Cytophagales</taxon>
        <taxon>Spirosomataceae</taxon>
        <taxon>Fibrella</taxon>
    </lineage>
</organism>